<dbReference type="Gene3D" id="1.10.3290.10">
    <property type="entry name" value="Fido-like domain"/>
    <property type="match status" value="1"/>
</dbReference>
<gene>
    <name evidence="2" type="ORF">ACFOZ7_13215</name>
</gene>
<dbReference type="Pfam" id="PF13784">
    <property type="entry name" value="Fic_N"/>
    <property type="match status" value="1"/>
</dbReference>
<dbReference type="GeneID" id="71856333"/>
<comment type="caution">
    <text evidence="2">The sequence shown here is derived from an EMBL/GenBank/DDBJ whole genome shotgun (WGS) entry which is preliminary data.</text>
</comment>
<protein>
    <submittedName>
        <fullName evidence="2">Fic family protein</fullName>
    </submittedName>
</protein>
<dbReference type="InterPro" id="IPR036597">
    <property type="entry name" value="Fido-like_dom_sf"/>
</dbReference>
<dbReference type="PANTHER" id="PTHR13504">
    <property type="entry name" value="FIDO DOMAIN-CONTAINING PROTEIN DDB_G0283145"/>
    <property type="match status" value="1"/>
</dbReference>
<dbReference type="Pfam" id="PF02661">
    <property type="entry name" value="Fic"/>
    <property type="match status" value="1"/>
</dbReference>
<evidence type="ECO:0000313" key="3">
    <source>
        <dbReference type="Proteomes" id="UP001595821"/>
    </source>
</evidence>
<dbReference type="InterPro" id="IPR003812">
    <property type="entry name" value="Fido"/>
</dbReference>
<feature type="domain" description="Fido" evidence="1">
    <location>
        <begin position="144"/>
        <end position="299"/>
    </location>
</feature>
<dbReference type="InterPro" id="IPR036390">
    <property type="entry name" value="WH_DNA-bd_sf"/>
</dbReference>
<evidence type="ECO:0000259" key="1">
    <source>
        <dbReference type="PROSITE" id="PS51459"/>
    </source>
</evidence>
<dbReference type="Gene3D" id="1.10.10.10">
    <property type="entry name" value="Winged helix-like DNA-binding domain superfamily/Winged helix DNA-binding domain"/>
    <property type="match status" value="1"/>
</dbReference>
<dbReference type="InterPro" id="IPR025758">
    <property type="entry name" value="Fic/DOC_N"/>
</dbReference>
<dbReference type="PROSITE" id="PS51459">
    <property type="entry name" value="FIDO"/>
    <property type="match status" value="1"/>
</dbReference>
<dbReference type="SUPFAM" id="SSF140931">
    <property type="entry name" value="Fic-like"/>
    <property type="match status" value="1"/>
</dbReference>
<evidence type="ECO:0000313" key="2">
    <source>
        <dbReference type="EMBL" id="MFC4247894.1"/>
    </source>
</evidence>
<dbReference type="SUPFAM" id="SSF46785">
    <property type="entry name" value="Winged helix' DNA-binding domain"/>
    <property type="match status" value="1"/>
</dbReference>
<dbReference type="PANTHER" id="PTHR13504:SF38">
    <property type="entry name" value="FIDO DOMAIN-CONTAINING PROTEIN"/>
    <property type="match status" value="1"/>
</dbReference>
<dbReference type="PIRSF" id="PIRSF038925">
    <property type="entry name" value="AMP-prot_trans"/>
    <property type="match status" value="1"/>
</dbReference>
<name>A0ABD5P0N3_9EURY</name>
<accession>A0ABD5P0N3</accession>
<dbReference type="Proteomes" id="UP001595821">
    <property type="component" value="Unassembled WGS sequence"/>
</dbReference>
<sequence>MKDGYDLPSEAPGQYIPLRTNEPLPKMYLPEPLPPRVDLSEEVITECARAMWALGRLEGLGSEIENPGAVFSSFVYKEAEQSSRVEGTAVTVSDIYRYDIDQLEVEKTPTSDHEVDVQEARNYILALEEAVSYLRTAGFDRDSITTELIRTLHGQLLEQGRTDEEDPLPGEFRPGFAVIEEDHPHFHGTQIRFIPPKSGSVPGLMDDLEGFIQHGTNWPDLIDIAIAHYQFETIHPFKDGNGRVGRLLVVLLLIASRSLHYPMLYLSSYIERHRTEYADRLLAVSEEGAWDAWFQFFLRGIRQQAEEAFVRARLLIDTRKQYEARYAADRPSVRRLALALFETPYFTVKEISERIDVTYPTANTAVEQLKADGVVTEITGNERNRVFRAEEIMDIVKQEDRKLPDASDLVDLEHVWQLPDHR</sequence>
<organism evidence="2 3">
    <name type="scientific">Natribaculum luteum</name>
    <dbReference type="NCBI Taxonomy" id="1586232"/>
    <lineage>
        <taxon>Archaea</taxon>
        <taxon>Methanobacteriati</taxon>
        <taxon>Methanobacteriota</taxon>
        <taxon>Stenosarchaea group</taxon>
        <taxon>Halobacteria</taxon>
        <taxon>Halobacteriales</taxon>
        <taxon>Natrialbaceae</taxon>
        <taxon>Natribaculum</taxon>
    </lineage>
</organism>
<dbReference type="InterPro" id="IPR026287">
    <property type="entry name" value="SoFic-like"/>
</dbReference>
<dbReference type="InterPro" id="IPR036388">
    <property type="entry name" value="WH-like_DNA-bd_sf"/>
</dbReference>
<dbReference type="RefSeq" id="WP_246975415.1">
    <property type="nucleotide sequence ID" value="NZ_CP095398.1"/>
</dbReference>
<proteinExistence type="predicted"/>
<dbReference type="AlphaFoldDB" id="A0ABD5P0N3"/>
<dbReference type="EMBL" id="JBHSDJ010000105">
    <property type="protein sequence ID" value="MFC4247894.1"/>
    <property type="molecule type" value="Genomic_DNA"/>
</dbReference>
<dbReference type="InterPro" id="IPR040198">
    <property type="entry name" value="Fido_containing"/>
</dbReference>
<reference evidence="2 3" key="1">
    <citation type="journal article" date="2014" name="Int. J. Syst. Evol. Microbiol.">
        <title>Complete genome sequence of Corynebacterium casei LMG S-19264T (=DSM 44701T), isolated from a smear-ripened cheese.</title>
        <authorList>
            <consortium name="US DOE Joint Genome Institute (JGI-PGF)"/>
            <person name="Walter F."/>
            <person name="Albersmeier A."/>
            <person name="Kalinowski J."/>
            <person name="Ruckert C."/>
        </authorList>
    </citation>
    <scope>NUCLEOTIDE SEQUENCE [LARGE SCALE GENOMIC DNA]</scope>
    <source>
        <strain evidence="2 3">IBRC-M 10912</strain>
    </source>
</reference>